<evidence type="ECO:0000256" key="4">
    <source>
        <dbReference type="ARBA" id="ARBA00022490"/>
    </source>
</evidence>
<evidence type="ECO:0000313" key="8">
    <source>
        <dbReference type="EMBL" id="OCK80401.1"/>
    </source>
</evidence>
<evidence type="ECO:0000256" key="6">
    <source>
        <dbReference type="ARBA" id="ARBA00023242"/>
    </source>
</evidence>
<dbReference type="PANTHER" id="PTHR28280">
    <property type="entry name" value="SHUTTLING PRE-60S FACTOR ECM1"/>
    <property type="match status" value="1"/>
</dbReference>
<feature type="compositionally biased region" description="Basic residues" evidence="7">
    <location>
        <begin position="61"/>
        <end position="75"/>
    </location>
</feature>
<reference evidence="8 9" key="1">
    <citation type="journal article" date="2016" name="Nat. Commun.">
        <title>Ectomycorrhizal ecology is imprinted in the genome of the dominant symbiotic fungus Cenococcum geophilum.</title>
        <authorList>
            <consortium name="DOE Joint Genome Institute"/>
            <person name="Peter M."/>
            <person name="Kohler A."/>
            <person name="Ohm R.A."/>
            <person name="Kuo A."/>
            <person name="Krutzmann J."/>
            <person name="Morin E."/>
            <person name="Arend M."/>
            <person name="Barry K.W."/>
            <person name="Binder M."/>
            <person name="Choi C."/>
            <person name="Clum A."/>
            <person name="Copeland A."/>
            <person name="Grisel N."/>
            <person name="Haridas S."/>
            <person name="Kipfer T."/>
            <person name="LaButti K."/>
            <person name="Lindquist E."/>
            <person name="Lipzen A."/>
            <person name="Maire R."/>
            <person name="Meier B."/>
            <person name="Mihaltcheva S."/>
            <person name="Molinier V."/>
            <person name="Murat C."/>
            <person name="Poggeler S."/>
            <person name="Quandt C.A."/>
            <person name="Sperisen C."/>
            <person name="Tritt A."/>
            <person name="Tisserant E."/>
            <person name="Crous P.W."/>
            <person name="Henrissat B."/>
            <person name="Nehls U."/>
            <person name="Egli S."/>
            <person name="Spatafora J.W."/>
            <person name="Grigoriev I.V."/>
            <person name="Martin F.M."/>
        </authorList>
    </citation>
    <scope>NUCLEOTIDE SEQUENCE [LARGE SCALE GENOMIC DNA]</scope>
    <source>
        <strain evidence="8 9">CBS 459.81</strain>
    </source>
</reference>
<dbReference type="Proteomes" id="UP000250266">
    <property type="component" value="Unassembled WGS sequence"/>
</dbReference>
<dbReference type="PANTHER" id="PTHR28280:SF1">
    <property type="entry name" value="SHUTTLING PRE-60S FACTOR ECM1"/>
    <property type="match status" value="1"/>
</dbReference>
<dbReference type="GO" id="GO:0005730">
    <property type="term" value="C:nucleolus"/>
    <property type="evidence" value="ECO:0007669"/>
    <property type="project" value="TreeGrafter"/>
</dbReference>
<keyword evidence="9" id="KW-1185">Reference proteome</keyword>
<evidence type="ECO:0000256" key="2">
    <source>
        <dbReference type="ARBA" id="ARBA00004496"/>
    </source>
</evidence>
<organism evidence="8 9">
    <name type="scientific">Lepidopterella palustris CBS 459.81</name>
    <dbReference type="NCBI Taxonomy" id="1314670"/>
    <lineage>
        <taxon>Eukaryota</taxon>
        <taxon>Fungi</taxon>
        <taxon>Dikarya</taxon>
        <taxon>Ascomycota</taxon>
        <taxon>Pezizomycotina</taxon>
        <taxon>Dothideomycetes</taxon>
        <taxon>Pleosporomycetidae</taxon>
        <taxon>Mytilinidiales</taxon>
        <taxon>Argynnaceae</taxon>
        <taxon>Lepidopterella</taxon>
    </lineage>
</organism>
<evidence type="ECO:0000256" key="7">
    <source>
        <dbReference type="SAM" id="MobiDB-lite"/>
    </source>
</evidence>
<protein>
    <recommendedName>
        <fullName evidence="10">Ribosome biogenesis protein Alb1</fullName>
    </recommendedName>
</protein>
<dbReference type="GO" id="GO:0005737">
    <property type="term" value="C:cytoplasm"/>
    <property type="evidence" value="ECO:0007669"/>
    <property type="project" value="UniProtKB-SubCell"/>
</dbReference>
<feature type="region of interest" description="Disordered" evidence="7">
    <location>
        <begin position="1"/>
        <end position="75"/>
    </location>
</feature>
<feature type="compositionally biased region" description="Basic residues" evidence="7">
    <location>
        <begin position="1"/>
        <end position="20"/>
    </location>
</feature>
<evidence type="ECO:0000313" key="9">
    <source>
        <dbReference type="Proteomes" id="UP000250266"/>
    </source>
</evidence>
<feature type="compositionally biased region" description="Low complexity" evidence="7">
    <location>
        <begin position="32"/>
        <end position="50"/>
    </location>
</feature>
<keyword evidence="5" id="KW-0690">Ribosome biogenesis</keyword>
<gene>
    <name evidence="8" type="ORF">K432DRAFT_416726</name>
</gene>
<evidence type="ECO:0000256" key="3">
    <source>
        <dbReference type="ARBA" id="ARBA00022448"/>
    </source>
</evidence>
<evidence type="ECO:0008006" key="10">
    <source>
        <dbReference type="Google" id="ProtNLM"/>
    </source>
</evidence>
<sequence>MAKTSKFKKKILTPHSRAARRAASPSLNLDKSITSLPRPSSPTTKPTSKPHVLFTHPTGITKRKNNKPLKRQQRLRQIKGMERAADVMEKMEVKVKKASGKEKLFKERAKAWEEINGGIVVIKSANAFDVLEFKEREERDEWVSDEEMEEMEEGKEGKLREVGVAEDVMGVDGVEVAVPKAVPPPPVSTMVEEEEIL</sequence>
<name>A0A8E2EAC8_9PEZI</name>
<evidence type="ECO:0000256" key="5">
    <source>
        <dbReference type="ARBA" id="ARBA00022517"/>
    </source>
</evidence>
<keyword evidence="4" id="KW-0963">Cytoplasm</keyword>
<evidence type="ECO:0000256" key="1">
    <source>
        <dbReference type="ARBA" id="ARBA00004123"/>
    </source>
</evidence>
<dbReference type="OrthoDB" id="5304887at2759"/>
<dbReference type="AlphaFoldDB" id="A0A8E2EAC8"/>
<dbReference type="InterPro" id="IPR022784">
    <property type="entry name" value="Ribosome_bgen_Alb1"/>
</dbReference>
<dbReference type="InterPro" id="IPR053278">
    <property type="entry name" value="Pre-60S_factor_ECM1"/>
</dbReference>
<proteinExistence type="predicted"/>
<dbReference type="GO" id="GO:0030687">
    <property type="term" value="C:preribosome, large subunit precursor"/>
    <property type="evidence" value="ECO:0007669"/>
    <property type="project" value="TreeGrafter"/>
</dbReference>
<comment type="subcellular location">
    <subcellularLocation>
        <location evidence="2">Cytoplasm</location>
    </subcellularLocation>
    <subcellularLocation>
        <location evidence="1">Nucleus</location>
    </subcellularLocation>
</comment>
<dbReference type="Pfam" id="PF09135">
    <property type="entry name" value="Alb1"/>
    <property type="match status" value="1"/>
</dbReference>
<dbReference type="GO" id="GO:0000055">
    <property type="term" value="P:ribosomal large subunit export from nucleus"/>
    <property type="evidence" value="ECO:0007669"/>
    <property type="project" value="TreeGrafter"/>
</dbReference>
<dbReference type="EMBL" id="KV744961">
    <property type="protein sequence ID" value="OCK80401.1"/>
    <property type="molecule type" value="Genomic_DNA"/>
</dbReference>
<accession>A0A8E2EAC8</accession>
<keyword evidence="3" id="KW-0813">Transport</keyword>
<keyword evidence="6" id="KW-0539">Nucleus</keyword>